<comment type="caution">
    <text evidence="1">The sequence shown here is derived from an EMBL/GenBank/DDBJ whole genome shotgun (WGS) entry which is preliminary data.</text>
</comment>
<gene>
    <name evidence="1" type="ORF">M094_0104</name>
</gene>
<name>A0A078S2P7_BACUN</name>
<proteinExistence type="predicted"/>
<sequence length="41" mass="4854">MEPHQAFFLSILPEMALKKQGIMLAYSKKIMFFCYVKPYIP</sequence>
<evidence type="ECO:0000313" key="2">
    <source>
        <dbReference type="Proteomes" id="UP000028013"/>
    </source>
</evidence>
<accession>A0A078S2P7</accession>
<organism evidence="1 2">
    <name type="scientific">Bacteroides uniformis str. 3978 T3 ii</name>
    <dbReference type="NCBI Taxonomy" id="1339349"/>
    <lineage>
        <taxon>Bacteria</taxon>
        <taxon>Pseudomonadati</taxon>
        <taxon>Bacteroidota</taxon>
        <taxon>Bacteroidia</taxon>
        <taxon>Bacteroidales</taxon>
        <taxon>Bacteroidaceae</taxon>
        <taxon>Bacteroides</taxon>
    </lineage>
</organism>
<reference evidence="1 2" key="1">
    <citation type="submission" date="2014-04" db="EMBL/GenBank/DDBJ databases">
        <authorList>
            <person name="Sears C."/>
            <person name="Carroll K."/>
            <person name="Sack B.R."/>
            <person name="Qadri F."/>
            <person name="Myers L.L."/>
            <person name="Chung G.-T."/>
            <person name="Escheverria P."/>
            <person name="Fraser C.M."/>
            <person name="Sadzewicz L."/>
            <person name="Shefchek K.A."/>
            <person name="Tallon L."/>
            <person name="Das S.P."/>
            <person name="Daugherty S."/>
            <person name="Mongodin E.F."/>
        </authorList>
    </citation>
    <scope>NUCLEOTIDE SEQUENCE [LARGE SCALE GENOMIC DNA]</scope>
    <source>
        <strain evidence="1 2">3978 T3 ii</strain>
    </source>
</reference>
<protein>
    <submittedName>
        <fullName evidence="1">Uncharacterized protein</fullName>
    </submittedName>
</protein>
<dbReference type="Proteomes" id="UP000028013">
    <property type="component" value="Unassembled WGS sequence"/>
</dbReference>
<dbReference type="AlphaFoldDB" id="A0A078S2P7"/>
<dbReference type="EMBL" id="JNHN01000160">
    <property type="protein sequence ID" value="KDS52242.1"/>
    <property type="molecule type" value="Genomic_DNA"/>
</dbReference>
<evidence type="ECO:0000313" key="1">
    <source>
        <dbReference type="EMBL" id="KDS52242.1"/>
    </source>
</evidence>